<evidence type="ECO:0000256" key="6">
    <source>
        <dbReference type="ARBA" id="ARBA00048859"/>
    </source>
</evidence>
<accession>A0A5Q2N0V0</accession>
<protein>
    <recommendedName>
        <fullName evidence="7">Aspartate carbamoyltransferase</fullName>
        <ecNumber evidence="7">2.1.3.2</ecNumber>
    </recommendedName>
    <alternativeName>
        <fullName evidence="7">Aspartate transcarbamylase</fullName>
        <shortName evidence="7">ATCase</shortName>
    </alternativeName>
</protein>
<dbReference type="KEGG" id="hcv:FTV88_1863"/>
<dbReference type="GO" id="GO:0006207">
    <property type="term" value="P:'de novo' pyrimidine nucleobase biosynthetic process"/>
    <property type="evidence" value="ECO:0007669"/>
    <property type="project" value="InterPro"/>
</dbReference>
<dbReference type="InterPro" id="IPR036901">
    <property type="entry name" value="Asp/Orn_carbamoylTrfase_sf"/>
</dbReference>
<dbReference type="PANTHER" id="PTHR45753:SF6">
    <property type="entry name" value="ASPARTATE CARBAMOYLTRANSFERASE"/>
    <property type="match status" value="1"/>
</dbReference>
<dbReference type="SUPFAM" id="SSF53671">
    <property type="entry name" value="Aspartate/ornithine carbamoyltransferase"/>
    <property type="match status" value="1"/>
</dbReference>
<dbReference type="UniPathway" id="UPA00070">
    <property type="reaction ID" value="UER00116"/>
</dbReference>
<dbReference type="InterPro" id="IPR006132">
    <property type="entry name" value="Asp/Orn_carbamoyltranf_P-bd"/>
</dbReference>
<feature type="binding site" evidence="7">
    <location>
        <position position="265"/>
    </location>
    <ligand>
        <name>carbamoyl phosphate</name>
        <dbReference type="ChEBI" id="CHEBI:58228"/>
    </ligand>
</feature>
<evidence type="ECO:0000259" key="9">
    <source>
        <dbReference type="Pfam" id="PF02729"/>
    </source>
</evidence>
<comment type="subunit">
    <text evidence="7">Heterododecamer (2C3:3R2) of six catalytic PyrB chains organized as two trimers (C3), and six regulatory PyrI chains organized as three dimers (R2).</text>
</comment>
<evidence type="ECO:0000256" key="4">
    <source>
        <dbReference type="ARBA" id="ARBA00022975"/>
    </source>
</evidence>
<name>A0A5Q2N0V0_9FIRM</name>
<feature type="binding site" evidence="7">
    <location>
        <position position="264"/>
    </location>
    <ligand>
        <name>carbamoyl phosphate</name>
        <dbReference type="ChEBI" id="CHEBI:58228"/>
    </ligand>
</feature>
<keyword evidence="3 7" id="KW-0808">Transferase</keyword>
<dbReference type="FunFam" id="3.40.50.1370:FF:000007">
    <property type="entry name" value="Aspartate carbamoyltransferase"/>
    <property type="match status" value="1"/>
</dbReference>
<feature type="binding site" evidence="7">
    <location>
        <position position="86"/>
    </location>
    <ligand>
        <name>L-aspartate</name>
        <dbReference type="ChEBI" id="CHEBI:29991"/>
    </ligand>
</feature>
<comment type="similarity">
    <text evidence="2 7">Belongs to the aspartate/ornithine carbamoyltransferase superfamily. ATCase family.</text>
</comment>
<evidence type="ECO:0000256" key="2">
    <source>
        <dbReference type="ARBA" id="ARBA00008896"/>
    </source>
</evidence>
<reference evidence="11" key="1">
    <citation type="submission" date="2019-11" db="EMBL/GenBank/DDBJ databases">
        <title>Genome sequence of Heliorestis convoluta strain HH, an alkaliphilic and minimalistic phototrophic bacterium from a soda lake in Egypt.</title>
        <authorList>
            <person name="Dewey E.D."/>
            <person name="Stokes L.M."/>
            <person name="Burchell B.M."/>
            <person name="Shaffer K.N."/>
            <person name="Huntington A.M."/>
            <person name="Baker J.M."/>
            <person name="Nadendla S."/>
            <person name="Giglio M.G."/>
            <person name="Touchman J.W."/>
            <person name="Blankenship R.E."/>
            <person name="Madigan M.T."/>
            <person name="Sattley W.M."/>
        </authorList>
    </citation>
    <scope>NUCLEOTIDE SEQUENCE [LARGE SCALE GENOMIC DNA]</scope>
    <source>
        <strain evidence="11">HH</strain>
    </source>
</reference>
<dbReference type="Proteomes" id="UP000366051">
    <property type="component" value="Chromosome"/>
</dbReference>
<dbReference type="InterPro" id="IPR006130">
    <property type="entry name" value="Asp/Orn_carbamoylTrfase"/>
</dbReference>
<dbReference type="RefSeq" id="WP_153725242.1">
    <property type="nucleotide sequence ID" value="NZ_CP045875.1"/>
</dbReference>
<gene>
    <name evidence="7 10" type="primary">pyrB</name>
    <name evidence="10" type="ORF">FTV88_1863</name>
</gene>
<feature type="binding site" evidence="7">
    <location>
        <position position="223"/>
    </location>
    <ligand>
        <name>L-aspartate</name>
        <dbReference type="ChEBI" id="CHEBI:29991"/>
    </ligand>
</feature>
<dbReference type="NCBIfam" id="TIGR00670">
    <property type="entry name" value="asp_carb_tr"/>
    <property type="match status" value="1"/>
</dbReference>
<feature type="domain" description="Aspartate/ornithine carbamoyltransferase Asp/Orn-binding" evidence="8">
    <location>
        <begin position="155"/>
        <end position="302"/>
    </location>
</feature>
<dbReference type="Pfam" id="PF02729">
    <property type="entry name" value="OTCace_N"/>
    <property type="match status" value="1"/>
</dbReference>
<dbReference type="AlphaFoldDB" id="A0A5Q2N0V0"/>
<comment type="catalytic activity">
    <reaction evidence="6 7">
        <text>carbamoyl phosphate + L-aspartate = N-carbamoyl-L-aspartate + phosphate + H(+)</text>
        <dbReference type="Rhea" id="RHEA:20013"/>
        <dbReference type="ChEBI" id="CHEBI:15378"/>
        <dbReference type="ChEBI" id="CHEBI:29991"/>
        <dbReference type="ChEBI" id="CHEBI:32814"/>
        <dbReference type="ChEBI" id="CHEBI:43474"/>
        <dbReference type="ChEBI" id="CHEBI:58228"/>
        <dbReference type="EC" id="2.1.3.2"/>
    </reaction>
</comment>
<dbReference type="Gene3D" id="3.40.50.1370">
    <property type="entry name" value="Aspartate/ornithine carbamoyltransferase"/>
    <property type="match status" value="2"/>
</dbReference>
<evidence type="ECO:0000313" key="10">
    <source>
        <dbReference type="EMBL" id="QGG47961.1"/>
    </source>
</evidence>
<evidence type="ECO:0000256" key="3">
    <source>
        <dbReference type="ARBA" id="ARBA00022679"/>
    </source>
</evidence>
<dbReference type="PRINTS" id="PR00100">
    <property type="entry name" value="AOTCASE"/>
</dbReference>
<comment type="pathway">
    <text evidence="1 7">Pyrimidine metabolism; UMP biosynthesis via de novo pathway; (S)-dihydroorotate from bicarbonate: step 2/3.</text>
</comment>
<feature type="binding site" evidence="7">
    <location>
        <position position="136"/>
    </location>
    <ligand>
        <name>carbamoyl phosphate</name>
        <dbReference type="ChEBI" id="CHEBI:58228"/>
    </ligand>
</feature>
<dbReference type="NCBIfam" id="NF002032">
    <property type="entry name" value="PRK00856.1"/>
    <property type="match status" value="1"/>
</dbReference>
<dbReference type="GO" id="GO:0006520">
    <property type="term" value="P:amino acid metabolic process"/>
    <property type="evidence" value="ECO:0007669"/>
    <property type="project" value="InterPro"/>
</dbReference>
<evidence type="ECO:0000256" key="7">
    <source>
        <dbReference type="HAMAP-Rule" id="MF_00001"/>
    </source>
</evidence>
<evidence type="ECO:0000256" key="5">
    <source>
        <dbReference type="ARBA" id="ARBA00043884"/>
    </source>
</evidence>
<proteinExistence type="inferred from homology"/>
<feature type="binding site" evidence="7">
    <location>
        <position position="108"/>
    </location>
    <ligand>
        <name>carbamoyl phosphate</name>
        <dbReference type="ChEBI" id="CHEBI:58228"/>
    </ligand>
</feature>
<dbReference type="InterPro" id="IPR002082">
    <property type="entry name" value="Asp_carbamoyltransf"/>
</dbReference>
<dbReference type="GO" id="GO:0005829">
    <property type="term" value="C:cytosol"/>
    <property type="evidence" value="ECO:0007669"/>
    <property type="project" value="TreeGrafter"/>
</dbReference>
<organism evidence="10 11">
    <name type="scientific">Heliorestis convoluta</name>
    <dbReference type="NCBI Taxonomy" id="356322"/>
    <lineage>
        <taxon>Bacteria</taxon>
        <taxon>Bacillati</taxon>
        <taxon>Bacillota</taxon>
        <taxon>Clostridia</taxon>
        <taxon>Eubacteriales</taxon>
        <taxon>Heliobacteriaceae</taxon>
        <taxon>Heliorestis</taxon>
    </lineage>
</organism>
<sequence length="313" mass="33888">MSLQRKDLLGLRGMSAQEITHILDTALPMRDVIQRDIKKVPTLRGKTVVCLFYEASTRTRTSFELAGKYMSADTINISASTSSVVKGESLIDTGKTIDAMGADIIVIRHGASGAPAMLGKHVKARIINAGDGAHEHPTQGLLDMLTIRERKGKLEGLTVTILGDILHSRVARSNIWGLTTMGAKVRVCGPATLLPPEIESLGVKAYTSVEEALEGADVVNVLRMQLERQQKGLFPTIREYARLYALNQERLKRCKSDVLVLHPGPMNRGIEIANDVADADFAAIEEQVTNGVAVRMAILYLMMGGGAAHGSVH</sequence>
<feature type="binding site" evidence="7">
    <location>
        <position position="169"/>
    </location>
    <ligand>
        <name>L-aspartate</name>
        <dbReference type="ChEBI" id="CHEBI:29991"/>
    </ligand>
</feature>
<feature type="binding site" evidence="7">
    <location>
        <position position="58"/>
    </location>
    <ligand>
        <name>carbamoyl phosphate</name>
        <dbReference type="ChEBI" id="CHEBI:58228"/>
    </ligand>
</feature>
<feature type="binding site" evidence="7">
    <location>
        <position position="139"/>
    </location>
    <ligand>
        <name>carbamoyl phosphate</name>
        <dbReference type="ChEBI" id="CHEBI:58228"/>
    </ligand>
</feature>
<dbReference type="OrthoDB" id="9802587at2"/>
<dbReference type="Pfam" id="PF00185">
    <property type="entry name" value="OTCace"/>
    <property type="match status" value="1"/>
</dbReference>
<dbReference type="EMBL" id="CP045875">
    <property type="protein sequence ID" value="QGG47961.1"/>
    <property type="molecule type" value="Genomic_DNA"/>
</dbReference>
<dbReference type="GO" id="GO:0016597">
    <property type="term" value="F:amino acid binding"/>
    <property type="evidence" value="ECO:0007669"/>
    <property type="project" value="InterPro"/>
</dbReference>
<feature type="binding site" evidence="7">
    <location>
        <position position="59"/>
    </location>
    <ligand>
        <name>carbamoyl phosphate</name>
        <dbReference type="ChEBI" id="CHEBI:58228"/>
    </ligand>
</feature>
<keyword evidence="4 7" id="KW-0665">Pyrimidine biosynthesis</keyword>
<comment type="function">
    <text evidence="5 7">Catalyzes the condensation of carbamoyl phosphate and aspartate to form carbamoyl aspartate and inorganic phosphate, the committed step in the de novo pyrimidine nucleotide biosynthesis pathway.</text>
</comment>
<dbReference type="InterPro" id="IPR006131">
    <property type="entry name" value="Asp_carbamoyltransf_Asp/Orn-bd"/>
</dbReference>
<keyword evidence="11" id="KW-1185">Reference proteome</keyword>
<dbReference type="GO" id="GO:0004070">
    <property type="term" value="F:aspartate carbamoyltransferase activity"/>
    <property type="evidence" value="ECO:0007669"/>
    <property type="project" value="UniProtKB-UniRule"/>
</dbReference>
<feature type="domain" description="Aspartate/ornithine carbamoyltransferase carbamoyl-P binding" evidence="9">
    <location>
        <begin position="6"/>
        <end position="149"/>
    </location>
</feature>
<dbReference type="GO" id="GO:0044205">
    <property type="term" value="P:'de novo' UMP biosynthetic process"/>
    <property type="evidence" value="ECO:0007669"/>
    <property type="project" value="UniProtKB-UniRule"/>
</dbReference>
<evidence type="ECO:0000259" key="8">
    <source>
        <dbReference type="Pfam" id="PF00185"/>
    </source>
</evidence>
<dbReference type="PROSITE" id="PS00097">
    <property type="entry name" value="CARBAMOYLTRANSFERASE"/>
    <property type="match status" value="1"/>
</dbReference>
<evidence type="ECO:0000313" key="11">
    <source>
        <dbReference type="Proteomes" id="UP000366051"/>
    </source>
</evidence>
<dbReference type="PRINTS" id="PR00101">
    <property type="entry name" value="ATCASE"/>
</dbReference>
<dbReference type="PANTHER" id="PTHR45753">
    <property type="entry name" value="ORNITHINE CARBAMOYLTRANSFERASE, MITOCHONDRIAL"/>
    <property type="match status" value="1"/>
</dbReference>
<dbReference type="EC" id="2.1.3.2" evidence="7"/>
<evidence type="ECO:0000256" key="1">
    <source>
        <dbReference type="ARBA" id="ARBA00004852"/>
    </source>
</evidence>
<dbReference type="HAMAP" id="MF_00001">
    <property type="entry name" value="Asp_carb_tr"/>
    <property type="match status" value="1"/>
</dbReference>